<evidence type="ECO:0000256" key="2">
    <source>
        <dbReference type="SAM" id="SignalP"/>
    </source>
</evidence>
<evidence type="ECO:0008006" key="5">
    <source>
        <dbReference type="Google" id="ProtNLM"/>
    </source>
</evidence>
<evidence type="ECO:0000256" key="1">
    <source>
        <dbReference type="SAM" id="Phobius"/>
    </source>
</evidence>
<feature type="transmembrane region" description="Helical" evidence="1">
    <location>
        <begin position="326"/>
        <end position="347"/>
    </location>
</feature>
<keyword evidence="1" id="KW-1133">Transmembrane helix</keyword>
<organism evidence="3 4">
    <name type="scientific">Stichopus japonicus</name>
    <name type="common">Sea cucumber</name>
    <dbReference type="NCBI Taxonomy" id="307972"/>
    <lineage>
        <taxon>Eukaryota</taxon>
        <taxon>Metazoa</taxon>
        <taxon>Echinodermata</taxon>
        <taxon>Eleutherozoa</taxon>
        <taxon>Echinozoa</taxon>
        <taxon>Holothuroidea</taxon>
        <taxon>Aspidochirotacea</taxon>
        <taxon>Aspidochirotida</taxon>
        <taxon>Stichopodidae</taxon>
        <taxon>Apostichopus</taxon>
    </lineage>
</organism>
<evidence type="ECO:0000313" key="4">
    <source>
        <dbReference type="Proteomes" id="UP000230750"/>
    </source>
</evidence>
<gene>
    <name evidence="3" type="ORF">BSL78_21762</name>
</gene>
<reference evidence="3" key="1">
    <citation type="journal article" date="2017" name="PLoS Biol.">
        <title>The sea cucumber genome provides insights into morphological evolution and visceral regeneration.</title>
        <authorList>
            <person name="Zhang X."/>
            <person name="Sun L."/>
            <person name="Yuan J."/>
            <person name="Sun Y."/>
            <person name="Gao Y."/>
            <person name="Zhang L."/>
            <person name="Li S."/>
            <person name="Dai H."/>
            <person name="Hamel J.F."/>
            <person name="Liu C."/>
            <person name="Yu Y."/>
            <person name="Liu S."/>
            <person name="Lin W."/>
            <person name="Guo K."/>
            <person name="Jin S."/>
            <person name="Xu P."/>
            <person name="Storey K.B."/>
            <person name="Huan P."/>
            <person name="Zhang T."/>
            <person name="Zhou Y."/>
            <person name="Zhang J."/>
            <person name="Lin C."/>
            <person name="Li X."/>
            <person name="Xing L."/>
            <person name="Huo D."/>
            <person name="Sun M."/>
            <person name="Wang L."/>
            <person name="Mercier A."/>
            <person name="Li F."/>
            <person name="Yang H."/>
            <person name="Xiang J."/>
        </authorList>
    </citation>
    <scope>NUCLEOTIDE SEQUENCE [LARGE SCALE GENOMIC DNA]</scope>
    <source>
        <strain evidence="3">Shaxun</strain>
        <tissue evidence="3">Muscle</tissue>
    </source>
</reference>
<proteinExistence type="predicted"/>
<dbReference type="Proteomes" id="UP000230750">
    <property type="component" value="Unassembled WGS sequence"/>
</dbReference>
<evidence type="ECO:0000313" key="3">
    <source>
        <dbReference type="EMBL" id="PIK41394.1"/>
    </source>
</evidence>
<dbReference type="EMBL" id="MRZV01001023">
    <property type="protein sequence ID" value="PIK41394.1"/>
    <property type="molecule type" value="Genomic_DNA"/>
</dbReference>
<protein>
    <recommendedName>
        <fullName evidence="5">Ig-like domain-containing protein</fullName>
    </recommendedName>
</protein>
<keyword evidence="2" id="KW-0732">Signal</keyword>
<comment type="caution">
    <text evidence="3">The sequence shown here is derived from an EMBL/GenBank/DDBJ whole genome shotgun (WGS) entry which is preliminary data.</text>
</comment>
<feature type="signal peptide" evidence="2">
    <location>
        <begin position="1"/>
        <end position="28"/>
    </location>
</feature>
<sequence length="410" mass="45722">MDRSANNRIICTLLLLNLLTVVTVPSHGQITLDVNVGIKRITNGVRNYVLRGSKQRNNPEVRITCVSLLPFPSNLTLFRNHSDEIEAEEILENRISKTATKIDPLGMFTCRQRFESRKTSSSTGVVMILFESETTVNITKIDTRYDPVMSSVGELGYYGENVLITCLRNVQNKKGIFFSFHEVTLPYNFTQLGCSNEHTSPMKILRELEVAISPDNFTDEDLEDLTFVCKTMPPRLTYWTVIGANGNMMNFNELTHTVKASLNVTIKQTAGESSLSLAEAVIGGNGIHTVKCSSYDTRAHVVAVARRDVGQQKAVPSPSVSKSVSVVLITFTSMLGVITFVLVVIIVKLRLYQNVQDIPISNQDDVKTEVISKDTEMQDNPLYLAFSETSNQKKSVEKQDDLEDDEITVL</sequence>
<keyword evidence="1" id="KW-0472">Membrane</keyword>
<feature type="chain" id="PRO_5013890007" description="Ig-like domain-containing protein" evidence="2">
    <location>
        <begin position="29"/>
        <end position="410"/>
    </location>
</feature>
<accession>A0A2G8K085</accession>
<name>A0A2G8K085_STIJA</name>
<keyword evidence="1" id="KW-0812">Transmembrane</keyword>
<dbReference type="AlphaFoldDB" id="A0A2G8K085"/>
<keyword evidence="4" id="KW-1185">Reference proteome</keyword>